<comment type="caution">
    <text evidence="3">The sequence shown here is derived from an EMBL/GenBank/DDBJ whole genome shotgun (WGS) entry which is preliminary data.</text>
</comment>
<feature type="region of interest" description="Disordered" evidence="1">
    <location>
        <begin position="216"/>
        <end position="236"/>
    </location>
</feature>
<organism evidence="3 4">
    <name type="scientific">Frankia nepalensis</name>
    <dbReference type="NCBI Taxonomy" id="1836974"/>
    <lineage>
        <taxon>Bacteria</taxon>
        <taxon>Bacillati</taxon>
        <taxon>Actinomycetota</taxon>
        <taxon>Actinomycetes</taxon>
        <taxon>Frankiales</taxon>
        <taxon>Frankiaceae</taxon>
        <taxon>Frankia</taxon>
    </lineage>
</organism>
<dbReference type="InterPro" id="IPR029069">
    <property type="entry name" value="HotDog_dom_sf"/>
</dbReference>
<dbReference type="CDD" id="cd03440">
    <property type="entry name" value="hot_dog"/>
    <property type="match status" value="1"/>
</dbReference>
<dbReference type="RefSeq" id="WP_203004894.1">
    <property type="nucleotide sequence ID" value="NZ_JADWYU010000137.1"/>
</dbReference>
<name>A0A937UPB6_9ACTN</name>
<dbReference type="AlphaFoldDB" id="A0A937UPB6"/>
<dbReference type="Gene3D" id="3.10.129.10">
    <property type="entry name" value="Hotdog Thioesterase"/>
    <property type="match status" value="2"/>
</dbReference>
<dbReference type="EMBL" id="JAEACQ010000197">
    <property type="protein sequence ID" value="MBL7628907.1"/>
    <property type="molecule type" value="Genomic_DNA"/>
</dbReference>
<keyword evidence="4" id="KW-1185">Reference proteome</keyword>
<dbReference type="InterPro" id="IPR049449">
    <property type="entry name" value="TesB_ACOT8-like_N"/>
</dbReference>
<dbReference type="Proteomes" id="UP000604475">
    <property type="component" value="Unassembled WGS sequence"/>
</dbReference>
<dbReference type="SUPFAM" id="SSF54637">
    <property type="entry name" value="Thioesterase/thiol ester dehydrase-isomerase"/>
    <property type="match status" value="2"/>
</dbReference>
<evidence type="ECO:0000313" key="4">
    <source>
        <dbReference type="Proteomes" id="UP000604475"/>
    </source>
</evidence>
<evidence type="ECO:0000259" key="2">
    <source>
        <dbReference type="Pfam" id="PF13622"/>
    </source>
</evidence>
<evidence type="ECO:0000313" key="3">
    <source>
        <dbReference type="EMBL" id="MBL7628907.1"/>
    </source>
</evidence>
<dbReference type="CDD" id="cd03443">
    <property type="entry name" value="PaaI_thioesterase"/>
    <property type="match status" value="1"/>
</dbReference>
<evidence type="ECO:0000256" key="1">
    <source>
        <dbReference type="SAM" id="MobiDB-lite"/>
    </source>
</evidence>
<proteinExistence type="predicted"/>
<sequence length="334" mass="34030">MGAGAREFPETRLRVGPLTLDEGMRAPMRVGPWICGPDGEQAVGALGVIVDDAVGVEVHRHRPAGTHSVTTELSLDVVVPPPWTGPELVATARLAGAGPEDGVSRGEVRAGDGRLVAVATGRSRFVPAVGIHAGVAEIEADPPERVPPADHRSILEALGIADLAVALEFDPELAGAALLAHEPADALIPSPRPTGGLAPVPAGIAASASALPARGGRATTYESPARPASSARLTVPPDPALGNGSGTMHGGLLLACSELAATALAGGLRATPAADYTASVRMNLLRPALLDEPVQFTATVVNRGRSLSVYHVISHGRAGRPYTVATVTRARKPA</sequence>
<feature type="domain" description="Acyl-CoA thioesterase-like N-terminal HotDog" evidence="2">
    <location>
        <begin position="246"/>
        <end position="329"/>
    </location>
</feature>
<dbReference type="Pfam" id="PF13622">
    <property type="entry name" value="4HBT_3"/>
    <property type="match status" value="1"/>
</dbReference>
<protein>
    <submittedName>
        <fullName evidence="3">Thioesterase family protein</fullName>
    </submittedName>
</protein>
<accession>A0A937UPB6</accession>
<gene>
    <name evidence="3" type="ORF">I7412_17435</name>
</gene>
<reference evidence="3" key="1">
    <citation type="submission" date="2020-12" db="EMBL/GenBank/DDBJ databases">
        <title>Genomic characterization of non-nitrogen-fixing Frankia strains.</title>
        <authorList>
            <person name="Carlos-Shanley C."/>
            <person name="Guerra T."/>
            <person name="Hahn D."/>
        </authorList>
    </citation>
    <scope>NUCLEOTIDE SEQUENCE</scope>
    <source>
        <strain evidence="3">CN6</strain>
    </source>
</reference>